<name>A0A2V1IVE8_9BACT</name>
<reference evidence="2" key="1">
    <citation type="submission" date="2018-02" db="EMBL/GenBank/DDBJ databases">
        <authorList>
            <person name="Clavel T."/>
            <person name="Strowig T."/>
        </authorList>
    </citation>
    <scope>NUCLEOTIDE SEQUENCE [LARGE SCALE GENOMIC DNA]</scope>
    <source>
        <strain evidence="2">DSM 100764</strain>
    </source>
</reference>
<dbReference type="RefSeq" id="WP_107035774.1">
    <property type="nucleotide sequence ID" value="NZ_CAOLHR010000003.1"/>
</dbReference>
<dbReference type="AlphaFoldDB" id="A0A2V1IVE8"/>
<evidence type="ECO:0000313" key="1">
    <source>
        <dbReference type="EMBL" id="PWB07857.1"/>
    </source>
</evidence>
<dbReference type="EMBL" id="PUBV01000009">
    <property type="protein sequence ID" value="PWB07857.1"/>
    <property type="molecule type" value="Genomic_DNA"/>
</dbReference>
<sequence>MERITLYLRTTKMSGKIKLRFRLTEGREVLLFHKSQIDTDLADLKKFEMDGSLKPRVSIYN</sequence>
<proteinExistence type="predicted"/>
<keyword evidence="2" id="KW-1185">Reference proteome</keyword>
<dbReference type="Proteomes" id="UP000244925">
    <property type="component" value="Unassembled WGS sequence"/>
</dbReference>
<accession>A0A2V1IVE8</accession>
<evidence type="ECO:0000313" key="2">
    <source>
        <dbReference type="Proteomes" id="UP000244925"/>
    </source>
</evidence>
<comment type="caution">
    <text evidence="1">The sequence shown here is derived from an EMBL/GenBank/DDBJ whole genome shotgun (WGS) entry which is preliminary data.</text>
</comment>
<organism evidence="1 2">
    <name type="scientific">Paramuribaculum intestinale</name>
    <dbReference type="NCBI Taxonomy" id="2094151"/>
    <lineage>
        <taxon>Bacteria</taxon>
        <taxon>Pseudomonadati</taxon>
        <taxon>Bacteroidota</taxon>
        <taxon>Bacteroidia</taxon>
        <taxon>Bacteroidales</taxon>
        <taxon>Muribaculaceae</taxon>
        <taxon>Paramuribaculum</taxon>
    </lineage>
</organism>
<dbReference type="GeneID" id="93424044"/>
<protein>
    <submittedName>
        <fullName evidence="1">Uncharacterized protein</fullName>
    </submittedName>
</protein>
<gene>
    <name evidence="1" type="ORF">C5O25_05705</name>
</gene>